<organism evidence="5 6">
    <name type="scientific">Amycolatopsis ultiminotia</name>
    <dbReference type="NCBI Taxonomy" id="543629"/>
    <lineage>
        <taxon>Bacteria</taxon>
        <taxon>Bacillati</taxon>
        <taxon>Actinomycetota</taxon>
        <taxon>Actinomycetes</taxon>
        <taxon>Pseudonocardiales</taxon>
        <taxon>Pseudonocardiaceae</taxon>
        <taxon>Amycolatopsis</taxon>
    </lineage>
</organism>
<name>A0ABP6Y0Z8_9PSEU</name>
<keyword evidence="3" id="KW-0963">Cytoplasm</keyword>
<sequence>MVDPDNTYMTDEFIAERSRRALAKFTELDLAVPAGSLTSQFETTLVTLAESRRELYSWTAFSAHPDDNGAVLVASSGRDAVRLITDNQSVRLDPVAPRELAESLVDALPGYVPARVRQLSVPKAYLDGTDSYGDDPLTEASEQADELRHLMRGERVAVHQLYAAVRHNGERARSTPLSAIDLTGRGRVLSFVSATAAGTSQVIVCTGNRRNLVDALNLTLDALG</sequence>
<dbReference type="InterPro" id="IPR025734">
    <property type="entry name" value="EspG"/>
</dbReference>
<dbReference type="Proteomes" id="UP001500689">
    <property type="component" value="Unassembled WGS sequence"/>
</dbReference>
<evidence type="ECO:0000256" key="1">
    <source>
        <dbReference type="ARBA" id="ARBA00004496"/>
    </source>
</evidence>
<evidence type="ECO:0000256" key="2">
    <source>
        <dbReference type="ARBA" id="ARBA00006411"/>
    </source>
</evidence>
<protein>
    <submittedName>
        <fullName evidence="5">ESX secretion-associated protein EspG</fullName>
    </submittedName>
</protein>
<comment type="caution">
    <text evidence="5">The sequence shown here is derived from an EMBL/GenBank/DDBJ whole genome shotgun (WGS) entry which is preliminary data.</text>
</comment>
<gene>
    <name evidence="5" type="ORF">GCM10022222_69150</name>
</gene>
<evidence type="ECO:0000313" key="5">
    <source>
        <dbReference type="EMBL" id="GAA3574776.1"/>
    </source>
</evidence>
<dbReference type="Pfam" id="PF14011">
    <property type="entry name" value="ESX-1_EspG"/>
    <property type="match status" value="1"/>
</dbReference>
<proteinExistence type="inferred from homology"/>
<evidence type="ECO:0000313" key="6">
    <source>
        <dbReference type="Proteomes" id="UP001500689"/>
    </source>
</evidence>
<accession>A0ABP6Y0Z8</accession>
<comment type="similarity">
    <text evidence="2">Belongs to the EspG family.</text>
</comment>
<keyword evidence="4" id="KW-0143">Chaperone</keyword>
<reference evidence="6" key="1">
    <citation type="journal article" date="2019" name="Int. J. Syst. Evol. Microbiol.">
        <title>The Global Catalogue of Microorganisms (GCM) 10K type strain sequencing project: providing services to taxonomists for standard genome sequencing and annotation.</title>
        <authorList>
            <consortium name="The Broad Institute Genomics Platform"/>
            <consortium name="The Broad Institute Genome Sequencing Center for Infectious Disease"/>
            <person name="Wu L."/>
            <person name="Ma J."/>
        </authorList>
    </citation>
    <scope>NUCLEOTIDE SEQUENCE [LARGE SCALE GENOMIC DNA]</scope>
    <source>
        <strain evidence="6">JCM 16898</strain>
    </source>
</reference>
<comment type="subcellular location">
    <subcellularLocation>
        <location evidence="1">Cytoplasm</location>
    </subcellularLocation>
</comment>
<evidence type="ECO:0000256" key="3">
    <source>
        <dbReference type="ARBA" id="ARBA00022490"/>
    </source>
</evidence>
<keyword evidence="6" id="KW-1185">Reference proteome</keyword>
<dbReference type="EMBL" id="BAAAZN010000019">
    <property type="protein sequence ID" value="GAA3574776.1"/>
    <property type="molecule type" value="Genomic_DNA"/>
</dbReference>
<evidence type="ECO:0000256" key="4">
    <source>
        <dbReference type="ARBA" id="ARBA00023186"/>
    </source>
</evidence>